<accession>A0A1G1SUG3</accession>
<dbReference type="PANTHER" id="PTHR34107">
    <property type="entry name" value="SLL0198 PROTEIN-RELATED"/>
    <property type="match status" value="1"/>
</dbReference>
<sequence>MLSTYQFSELPVLQSAVLARLTDEEFFQLCQDNPQFQLERDAEHHIIIMPPAHPDASEYGSELVYQLKHWMRTGAPIPGHAYESSAGFKLPNGAVRAPDAAWLSHAKRAVAEQAGGFLATCPEFVVEILSPTDRLATTQAKMVEYLANWAKLGFLLDVATETAYVYRPDQPVETVQGYGQELSGEPVLPGFRLDLGPLRRAA</sequence>
<dbReference type="InterPro" id="IPR008538">
    <property type="entry name" value="Uma2"/>
</dbReference>
<comment type="caution">
    <text evidence="2">The sequence shown here is derived from an EMBL/GenBank/DDBJ whole genome shotgun (WGS) entry which is preliminary data.</text>
</comment>
<organism evidence="2 3">
    <name type="scientific">Hymenobacter coccineus</name>
    <dbReference type="NCBI Taxonomy" id="1908235"/>
    <lineage>
        <taxon>Bacteria</taxon>
        <taxon>Pseudomonadati</taxon>
        <taxon>Bacteroidota</taxon>
        <taxon>Cytophagia</taxon>
        <taxon>Cytophagales</taxon>
        <taxon>Hymenobacteraceae</taxon>
        <taxon>Hymenobacter</taxon>
    </lineage>
</organism>
<dbReference type="Proteomes" id="UP000177506">
    <property type="component" value="Unassembled WGS sequence"/>
</dbReference>
<feature type="domain" description="Putative restriction endonuclease" evidence="1">
    <location>
        <begin position="24"/>
        <end position="195"/>
    </location>
</feature>
<evidence type="ECO:0000259" key="1">
    <source>
        <dbReference type="Pfam" id="PF05685"/>
    </source>
</evidence>
<dbReference type="RefSeq" id="WP_070746651.1">
    <property type="nucleotide sequence ID" value="NZ_MDZA01000433.1"/>
</dbReference>
<gene>
    <name evidence="2" type="ORF">BEN49_14060</name>
</gene>
<protein>
    <recommendedName>
        <fullName evidence="1">Putative restriction endonuclease domain-containing protein</fullName>
    </recommendedName>
</protein>
<dbReference type="EMBL" id="MDZA01000433">
    <property type="protein sequence ID" value="OGX82252.1"/>
    <property type="molecule type" value="Genomic_DNA"/>
</dbReference>
<name>A0A1G1SUG3_9BACT</name>
<keyword evidence="3" id="KW-1185">Reference proteome</keyword>
<evidence type="ECO:0000313" key="3">
    <source>
        <dbReference type="Proteomes" id="UP000177506"/>
    </source>
</evidence>
<dbReference type="CDD" id="cd06260">
    <property type="entry name" value="DUF820-like"/>
    <property type="match status" value="1"/>
</dbReference>
<dbReference type="Gene3D" id="3.90.1570.10">
    <property type="entry name" value="tt1808, chain A"/>
    <property type="match status" value="1"/>
</dbReference>
<dbReference type="InterPro" id="IPR011335">
    <property type="entry name" value="Restrct_endonuc-II-like"/>
</dbReference>
<dbReference type="AlphaFoldDB" id="A0A1G1SUG3"/>
<dbReference type="Pfam" id="PF05685">
    <property type="entry name" value="Uma2"/>
    <property type="match status" value="1"/>
</dbReference>
<evidence type="ECO:0000313" key="2">
    <source>
        <dbReference type="EMBL" id="OGX82252.1"/>
    </source>
</evidence>
<dbReference type="OrthoDB" id="9799703at2"/>
<dbReference type="SUPFAM" id="SSF52980">
    <property type="entry name" value="Restriction endonuclease-like"/>
    <property type="match status" value="1"/>
</dbReference>
<dbReference type="InterPro" id="IPR012296">
    <property type="entry name" value="Nuclease_put_TT1808"/>
</dbReference>
<proteinExistence type="predicted"/>
<reference evidence="2 3" key="1">
    <citation type="submission" date="2016-08" db="EMBL/GenBank/DDBJ databases">
        <title>Hymenobacter coccineus sp. nov., Hymenobacter lapidarius sp. nov. and Hymenobacter glacialis sp. nov., isolated from Antarctic soil.</title>
        <authorList>
            <person name="Sedlacek I."/>
            <person name="Kralova S."/>
            <person name="Kyrova K."/>
            <person name="Maslanova I."/>
            <person name="Stankova E."/>
            <person name="Vrbovska V."/>
            <person name="Nemec M."/>
            <person name="Bartak M."/>
            <person name="Svec P."/>
            <person name="Busse H.-J."/>
            <person name="Pantucek R."/>
        </authorList>
    </citation>
    <scope>NUCLEOTIDE SEQUENCE [LARGE SCALE GENOMIC DNA]</scope>
    <source>
        <strain evidence="2 3">CCM 8649</strain>
    </source>
</reference>
<dbReference type="PANTHER" id="PTHR34107:SF7">
    <property type="entry name" value="SLR2092 PROTEIN"/>
    <property type="match status" value="1"/>
</dbReference>